<gene>
    <name evidence="3" type="ORF">AB1Y20_001734</name>
</gene>
<dbReference type="PANTHER" id="PTHR23088">
    <property type="entry name" value="NITRILASE-RELATED"/>
    <property type="match status" value="1"/>
</dbReference>
<dbReference type="Gene3D" id="3.60.110.10">
    <property type="entry name" value="Carbon-nitrogen hydrolase"/>
    <property type="match status" value="1"/>
</dbReference>
<reference evidence="3 4" key="1">
    <citation type="journal article" date="2024" name="Science">
        <title>Giant polyketide synthase enzymes in the biosynthesis of giant marine polyether toxins.</title>
        <authorList>
            <person name="Fallon T.R."/>
            <person name="Shende V.V."/>
            <person name="Wierzbicki I.H."/>
            <person name="Pendleton A.L."/>
            <person name="Watervoot N.F."/>
            <person name="Auber R.P."/>
            <person name="Gonzalez D.J."/>
            <person name="Wisecaver J.H."/>
            <person name="Moore B.S."/>
        </authorList>
    </citation>
    <scope>NUCLEOTIDE SEQUENCE [LARGE SCALE GENOMIC DNA]</scope>
    <source>
        <strain evidence="3 4">12B1</strain>
    </source>
</reference>
<dbReference type="Pfam" id="PF00795">
    <property type="entry name" value="CN_hydrolase"/>
    <property type="match status" value="1"/>
</dbReference>
<dbReference type="EMBL" id="JBGBPQ010000001">
    <property type="protein sequence ID" value="KAL1530838.1"/>
    <property type="molecule type" value="Genomic_DNA"/>
</dbReference>
<protein>
    <recommendedName>
        <fullName evidence="2">CN hydrolase domain-containing protein</fullName>
    </recommendedName>
</protein>
<proteinExistence type="predicted"/>
<dbReference type="InterPro" id="IPR036526">
    <property type="entry name" value="C-N_Hydrolase_sf"/>
</dbReference>
<dbReference type="InterPro" id="IPR045254">
    <property type="entry name" value="Nit1/2_C-N_Hydrolase"/>
</dbReference>
<comment type="caution">
    <text evidence="3">The sequence shown here is derived from an EMBL/GenBank/DDBJ whole genome shotgun (WGS) entry which is preliminary data.</text>
</comment>
<sequence length="302" mass="33340">MLRGGMARLAAVVQMTSVNDAALNFAVCASLVRQAKEKGCQIVFFPECFSFIGAQPGEAQRIAEPLTGPLMSRYLQLAKEHRIWLSLGGFQEKCNGEERIYNTHVVVDDGGAIQAAYRKIHLYDVPMVGLVESKQALAGDRLVACDSPVGRLGLTICYDMRFPELYQKLTFLHGAQILLMPSAFATKTGQAHWETLLRCRAIETQCYVVAAAQAGQHNEDGNKRRSYGHAMAFDPWGTCVADLGPDQTGLACFEIDLDLIKSTRENMPMHAHRRYDIYGDGPHASDEVEATKTQGSEDMFFG</sequence>
<dbReference type="PROSITE" id="PS50263">
    <property type="entry name" value="CN_HYDROLASE"/>
    <property type="match status" value="1"/>
</dbReference>
<keyword evidence="1" id="KW-0378">Hydrolase</keyword>
<dbReference type="SUPFAM" id="SSF56317">
    <property type="entry name" value="Carbon-nitrogen hydrolase"/>
    <property type="match status" value="1"/>
</dbReference>
<dbReference type="InterPro" id="IPR003010">
    <property type="entry name" value="C-N_Hydrolase"/>
</dbReference>
<keyword evidence="4" id="KW-1185">Reference proteome</keyword>
<evidence type="ECO:0000313" key="3">
    <source>
        <dbReference type="EMBL" id="KAL1530838.1"/>
    </source>
</evidence>
<dbReference type="PANTHER" id="PTHR23088:SF27">
    <property type="entry name" value="DEAMINATED GLUTATHIONE AMIDASE"/>
    <property type="match status" value="1"/>
</dbReference>
<dbReference type="GO" id="GO:0016811">
    <property type="term" value="F:hydrolase activity, acting on carbon-nitrogen (but not peptide) bonds, in linear amides"/>
    <property type="evidence" value="ECO:0007669"/>
    <property type="project" value="InterPro"/>
</dbReference>
<name>A0AB34K8L1_PRYPA</name>
<feature type="domain" description="CN hydrolase" evidence="2">
    <location>
        <begin position="7"/>
        <end position="257"/>
    </location>
</feature>
<evidence type="ECO:0000259" key="2">
    <source>
        <dbReference type="PROSITE" id="PS50263"/>
    </source>
</evidence>
<dbReference type="AlphaFoldDB" id="A0AB34K8L1"/>
<accession>A0AB34K8L1</accession>
<evidence type="ECO:0000256" key="1">
    <source>
        <dbReference type="ARBA" id="ARBA00022801"/>
    </source>
</evidence>
<evidence type="ECO:0000313" key="4">
    <source>
        <dbReference type="Proteomes" id="UP001515480"/>
    </source>
</evidence>
<organism evidence="3 4">
    <name type="scientific">Prymnesium parvum</name>
    <name type="common">Toxic golden alga</name>
    <dbReference type="NCBI Taxonomy" id="97485"/>
    <lineage>
        <taxon>Eukaryota</taxon>
        <taxon>Haptista</taxon>
        <taxon>Haptophyta</taxon>
        <taxon>Prymnesiophyceae</taxon>
        <taxon>Prymnesiales</taxon>
        <taxon>Prymnesiaceae</taxon>
        <taxon>Prymnesium</taxon>
    </lineage>
</organism>
<dbReference type="CDD" id="cd07572">
    <property type="entry name" value="nit"/>
    <property type="match status" value="1"/>
</dbReference>
<dbReference type="Proteomes" id="UP001515480">
    <property type="component" value="Unassembled WGS sequence"/>
</dbReference>